<accession>A0AA40I3G4</accession>
<feature type="region of interest" description="Disordered" evidence="1">
    <location>
        <begin position="96"/>
        <end position="147"/>
    </location>
</feature>
<protein>
    <submittedName>
        <fullName evidence="2">Uncharacterized protein</fullName>
    </submittedName>
</protein>
<dbReference type="Proteomes" id="UP001177744">
    <property type="component" value="Unassembled WGS sequence"/>
</dbReference>
<dbReference type="AlphaFoldDB" id="A0AA40I3G4"/>
<comment type="caution">
    <text evidence="2">The sequence shown here is derived from an EMBL/GenBank/DDBJ whole genome shotgun (WGS) entry which is preliminary data.</text>
</comment>
<evidence type="ECO:0000313" key="3">
    <source>
        <dbReference type="Proteomes" id="UP001177744"/>
    </source>
</evidence>
<gene>
    <name evidence="2" type="ORF">QTO34_016713</name>
</gene>
<organism evidence="2 3">
    <name type="scientific">Cnephaeus nilssonii</name>
    <name type="common">Northern bat</name>
    <name type="synonym">Eptesicus nilssonii</name>
    <dbReference type="NCBI Taxonomy" id="3371016"/>
    <lineage>
        <taxon>Eukaryota</taxon>
        <taxon>Metazoa</taxon>
        <taxon>Chordata</taxon>
        <taxon>Craniata</taxon>
        <taxon>Vertebrata</taxon>
        <taxon>Euteleostomi</taxon>
        <taxon>Mammalia</taxon>
        <taxon>Eutheria</taxon>
        <taxon>Laurasiatheria</taxon>
        <taxon>Chiroptera</taxon>
        <taxon>Yangochiroptera</taxon>
        <taxon>Vespertilionidae</taxon>
        <taxon>Cnephaeus</taxon>
    </lineage>
</organism>
<reference evidence="2" key="1">
    <citation type="submission" date="2023-06" db="EMBL/GenBank/DDBJ databases">
        <title>Reference genome for the Northern bat (Eptesicus nilssonii), a most northern bat species.</title>
        <authorList>
            <person name="Laine V.N."/>
            <person name="Pulliainen A.T."/>
            <person name="Lilley T.M."/>
        </authorList>
    </citation>
    <scope>NUCLEOTIDE SEQUENCE</scope>
    <source>
        <strain evidence="2">BLF_Eptnil</strain>
        <tissue evidence="2">Kidney</tissue>
    </source>
</reference>
<evidence type="ECO:0000256" key="1">
    <source>
        <dbReference type="SAM" id="MobiDB-lite"/>
    </source>
</evidence>
<proteinExistence type="predicted"/>
<sequence length="178" mass="19419">MEETGQGKLLRCVRVLTLELNLVTSPFPLFFLPSFLSLVAMYREPSLHDVGETVPKAGVTPSKSTSASAIMNGGKPVNKSVVTYWSRAQLSDLSLPDNSAPVAEEQLERPQEQVPWPAKQPQGGEEKETTTPSRSSQRRSSHSHVFPYTLRSPGFPAAMEMKPPCPAVTLCLLPPCAM</sequence>
<name>A0AA40I3G4_CNENI</name>
<dbReference type="EMBL" id="JAULJE010000006">
    <property type="protein sequence ID" value="KAK1341961.1"/>
    <property type="molecule type" value="Genomic_DNA"/>
</dbReference>
<evidence type="ECO:0000313" key="2">
    <source>
        <dbReference type="EMBL" id="KAK1341961.1"/>
    </source>
</evidence>
<keyword evidence="3" id="KW-1185">Reference proteome</keyword>